<dbReference type="EMBL" id="BLXT01005511">
    <property type="protein sequence ID" value="GFO23623.1"/>
    <property type="molecule type" value="Genomic_DNA"/>
</dbReference>
<evidence type="ECO:0000313" key="1">
    <source>
        <dbReference type="EMBL" id="GFO23623.1"/>
    </source>
</evidence>
<keyword evidence="2" id="KW-1185">Reference proteome</keyword>
<reference evidence="1 2" key="1">
    <citation type="journal article" date="2021" name="Elife">
        <title>Chloroplast acquisition without the gene transfer in kleptoplastic sea slugs, Plakobranchus ocellatus.</title>
        <authorList>
            <person name="Maeda T."/>
            <person name="Takahashi S."/>
            <person name="Yoshida T."/>
            <person name="Shimamura S."/>
            <person name="Takaki Y."/>
            <person name="Nagai Y."/>
            <person name="Toyoda A."/>
            <person name="Suzuki Y."/>
            <person name="Arimoto A."/>
            <person name="Ishii H."/>
            <person name="Satoh N."/>
            <person name="Nishiyama T."/>
            <person name="Hasebe M."/>
            <person name="Maruyama T."/>
            <person name="Minagawa J."/>
            <person name="Obokata J."/>
            <person name="Shigenobu S."/>
        </authorList>
    </citation>
    <scope>NUCLEOTIDE SEQUENCE [LARGE SCALE GENOMIC DNA]</scope>
</reference>
<accession>A0AAV4BXU2</accession>
<protein>
    <submittedName>
        <fullName evidence="1">Uncharacterized protein</fullName>
    </submittedName>
</protein>
<comment type="caution">
    <text evidence="1">The sequence shown here is derived from an EMBL/GenBank/DDBJ whole genome shotgun (WGS) entry which is preliminary data.</text>
</comment>
<proteinExistence type="predicted"/>
<dbReference type="Proteomes" id="UP000735302">
    <property type="component" value="Unassembled WGS sequence"/>
</dbReference>
<organism evidence="1 2">
    <name type="scientific">Plakobranchus ocellatus</name>
    <dbReference type="NCBI Taxonomy" id="259542"/>
    <lineage>
        <taxon>Eukaryota</taxon>
        <taxon>Metazoa</taxon>
        <taxon>Spiralia</taxon>
        <taxon>Lophotrochozoa</taxon>
        <taxon>Mollusca</taxon>
        <taxon>Gastropoda</taxon>
        <taxon>Heterobranchia</taxon>
        <taxon>Euthyneura</taxon>
        <taxon>Panpulmonata</taxon>
        <taxon>Sacoglossa</taxon>
        <taxon>Placobranchoidea</taxon>
        <taxon>Plakobranchidae</taxon>
        <taxon>Plakobranchus</taxon>
    </lineage>
</organism>
<gene>
    <name evidence="1" type="ORF">PoB_005012800</name>
</gene>
<evidence type="ECO:0000313" key="2">
    <source>
        <dbReference type="Proteomes" id="UP000735302"/>
    </source>
</evidence>
<sequence>MAVLYGPEQCQCSKYPFGNLQMPRQTSNAAETRTWSSPQNCPVLSETVITRGQRLAGTCRFEHAAGEGL</sequence>
<dbReference type="AlphaFoldDB" id="A0AAV4BXU2"/>
<name>A0AAV4BXU2_9GAST</name>